<dbReference type="AlphaFoldDB" id="T1JF37"/>
<sequence length="282" mass="33523">MSDDRLSTWQNGYIPPPFISEWVNDWENLEKRMTALPLMEAEIGKDKNCDQLPLRLLLAELYLYFSDHESALKLLEDAKMRMQPMEDVELNNYIKTVSNQYKEVLEHNERIFNKNKNRFTIVKYTVNEEDVGIYKAIEEMQTLLKTYETQEEENKITAFYTRYALINSTLIEDTFRVDEKVKHKLIKCGFNASLIDRFSADNALMSKDQIAQHLVDMDGALKLLIKWAKNMDMKIDEDFIKEIHYLVIKSNRFEKRKDDTGKEVIVVKAIHKWRNDSLFWRF</sequence>
<reference evidence="2" key="1">
    <citation type="submission" date="2011-05" db="EMBL/GenBank/DDBJ databases">
        <authorList>
            <person name="Richards S.R."/>
            <person name="Qu J."/>
            <person name="Jiang H."/>
            <person name="Jhangiani S.N."/>
            <person name="Agravi P."/>
            <person name="Goodspeed R."/>
            <person name="Gross S."/>
            <person name="Mandapat C."/>
            <person name="Jackson L."/>
            <person name="Mathew T."/>
            <person name="Pu L."/>
            <person name="Thornton R."/>
            <person name="Saada N."/>
            <person name="Wilczek-Boney K.B."/>
            <person name="Lee S."/>
            <person name="Kovar C."/>
            <person name="Wu Y."/>
            <person name="Scherer S.E."/>
            <person name="Worley K.C."/>
            <person name="Muzny D.M."/>
            <person name="Gibbs R."/>
        </authorList>
    </citation>
    <scope>NUCLEOTIDE SEQUENCE</scope>
    <source>
        <strain evidence="2">Brora</strain>
    </source>
</reference>
<dbReference type="InterPro" id="IPR036597">
    <property type="entry name" value="Fido-like_dom_sf"/>
</dbReference>
<dbReference type="Proteomes" id="UP000014500">
    <property type="component" value="Unassembled WGS sequence"/>
</dbReference>
<name>T1JF37_STRMM</name>
<keyword evidence="2" id="KW-1185">Reference proteome</keyword>
<dbReference type="HOGENOM" id="CLU_988034_0_0_1"/>
<reference evidence="1" key="2">
    <citation type="submission" date="2015-02" db="UniProtKB">
        <authorList>
            <consortium name="EnsemblMetazoa"/>
        </authorList>
    </citation>
    <scope>IDENTIFICATION</scope>
</reference>
<proteinExistence type="predicted"/>
<dbReference type="Gene3D" id="1.10.3290.10">
    <property type="entry name" value="Fido-like domain"/>
    <property type="match status" value="1"/>
</dbReference>
<evidence type="ECO:0000313" key="1">
    <source>
        <dbReference type="EnsemblMetazoa" id="SMAR012442-PA"/>
    </source>
</evidence>
<evidence type="ECO:0000313" key="2">
    <source>
        <dbReference type="Proteomes" id="UP000014500"/>
    </source>
</evidence>
<organism evidence="1 2">
    <name type="scientific">Strigamia maritima</name>
    <name type="common">European centipede</name>
    <name type="synonym">Geophilus maritimus</name>
    <dbReference type="NCBI Taxonomy" id="126957"/>
    <lineage>
        <taxon>Eukaryota</taxon>
        <taxon>Metazoa</taxon>
        <taxon>Ecdysozoa</taxon>
        <taxon>Arthropoda</taxon>
        <taxon>Myriapoda</taxon>
        <taxon>Chilopoda</taxon>
        <taxon>Pleurostigmophora</taxon>
        <taxon>Geophilomorpha</taxon>
        <taxon>Linotaeniidae</taxon>
        <taxon>Strigamia</taxon>
    </lineage>
</organism>
<dbReference type="EMBL" id="JH432141">
    <property type="status" value="NOT_ANNOTATED_CDS"/>
    <property type="molecule type" value="Genomic_DNA"/>
</dbReference>
<protein>
    <submittedName>
        <fullName evidence="1">Uncharacterized protein</fullName>
    </submittedName>
</protein>
<dbReference type="PhylomeDB" id="T1JF37"/>
<accession>T1JF37</accession>
<dbReference type="EnsemblMetazoa" id="SMAR012442-RA">
    <property type="protein sequence ID" value="SMAR012442-PA"/>
    <property type="gene ID" value="SMAR012442"/>
</dbReference>